<evidence type="ECO:0000259" key="9">
    <source>
        <dbReference type="PROSITE" id="PS50103"/>
    </source>
</evidence>
<dbReference type="SUPFAM" id="SSF56024">
    <property type="entry name" value="Phospholipase D/nuclease"/>
    <property type="match status" value="1"/>
</dbReference>
<dbReference type="InterPro" id="IPR051406">
    <property type="entry name" value="PLD_domain"/>
</dbReference>
<comment type="caution">
    <text evidence="10">The sequence shown here is derived from an EMBL/GenBank/DDBJ whole genome shotgun (WGS) entry which is preliminary data.</text>
</comment>
<organism evidence="10 11">
    <name type="scientific">Littorina saxatilis</name>
    <dbReference type="NCBI Taxonomy" id="31220"/>
    <lineage>
        <taxon>Eukaryota</taxon>
        <taxon>Metazoa</taxon>
        <taxon>Spiralia</taxon>
        <taxon>Lophotrochozoa</taxon>
        <taxon>Mollusca</taxon>
        <taxon>Gastropoda</taxon>
        <taxon>Caenogastropoda</taxon>
        <taxon>Littorinimorpha</taxon>
        <taxon>Littorinoidea</taxon>
        <taxon>Littorinidae</taxon>
        <taxon>Littorina</taxon>
    </lineage>
</organism>
<dbReference type="InterPro" id="IPR025202">
    <property type="entry name" value="PLD-like_dom"/>
</dbReference>
<keyword evidence="1" id="KW-0378">Hydrolase</keyword>
<dbReference type="PANTHER" id="PTHR43856:SF1">
    <property type="entry name" value="MITOCHONDRIAL CARDIOLIPIN HYDROLASE"/>
    <property type="match status" value="1"/>
</dbReference>
<keyword evidence="7" id="KW-0862">Zinc</keyword>
<dbReference type="EMBL" id="JBAMIC010000002">
    <property type="protein sequence ID" value="KAK7111981.1"/>
    <property type="molecule type" value="Genomic_DNA"/>
</dbReference>
<dbReference type="Pfam" id="PF13091">
    <property type="entry name" value="PLDc_2"/>
    <property type="match status" value="1"/>
</dbReference>
<protein>
    <recommendedName>
        <fullName evidence="5">Mitochondrial cardiolipin hydrolase</fullName>
    </recommendedName>
    <alternativeName>
        <fullName evidence="6">Mitochondrial phospholipase</fullName>
    </alternativeName>
</protein>
<evidence type="ECO:0000256" key="6">
    <source>
        <dbReference type="ARBA" id="ARBA00043167"/>
    </source>
</evidence>
<dbReference type="AlphaFoldDB" id="A0AAN9BV41"/>
<keyword evidence="3" id="KW-0443">Lipid metabolism</keyword>
<keyword evidence="7" id="KW-0863">Zinc-finger</keyword>
<evidence type="ECO:0000256" key="2">
    <source>
        <dbReference type="ARBA" id="ARBA00022963"/>
    </source>
</evidence>
<evidence type="ECO:0000259" key="8">
    <source>
        <dbReference type="PROSITE" id="PS50035"/>
    </source>
</evidence>
<evidence type="ECO:0000256" key="5">
    <source>
        <dbReference type="ARBA" id="ARBA00040549"/>
    </source>
</evidence>
<dbReference type="SMART" id="SM00155">
    <property type="entry name" value="PLDc"/>
    <property type="match status" value="1"/>
</dbReference>
<comment type="similarity">
    <text evidence="4">Belongs to the phospholipase D family. MitoPLD/Zucchini subfamily.</text>
</comment>
<dbReference type="GO" id="GO:0016891">
    <property type="term" value="F:RNA endonuclease activity producing 5'-phosphomonoesters, hydrolytic mechanism"/>
    <property type="evidence" value="ECO:0007669"/>
    <property type="project" value="TreeGrafter"/>
</dbReference>
<evidence type="ECO:0000256" key="1">
    <source>
        <dbReference type="ARBA" id="ARBA00022801"/>
    </source>
</evidence>
<evidence type="ECO:0000256" key="7">
    <source>
        <dbReference type="PROSITE-ProRule" id="PRU00723"/>
    </source>
</evidence>
<dbReference type="InterPro" id="IPR000571">
    <property type="entry name" value="Znf_CCCH"/>
</dbReference>
<name>A0AAN9BV41_9CAEN</name>
<dbReference type="CDD" id="cd09171">
    <property type="entry name" value="PLDc_vPLD6_like"/>
    <property type="match status" value="1"/>
</dbReference>
<evidence type="ECO:0000256" key="3">
    <source>
        <dbReference type="ARBA" id="ARBA00023098"/>
    </source>
</evidence>
<reference evidence="10 11" key="1">
    <citation type="submission" date="2024-02" db="EMBL/GenBank/DDBJ databases">
        <title>Chromosome-scale genome assembly of the rough periwinkle Littorina saxatilis.</title>
        <authorList>
            <person name="De Jode A."/>
            <person name="Faria R."/>
            <person name="Formenti G."/>
            <person name="Sims Y."/>
            <person name="Smith T.P."/>
            <person name="Tracey A."/>
            <person name="Wood J.M.D."/>
            <person name="Zagrodzka Z.B."/>
            <person name="Johannesson K."/>
            <person name="Butlin R.K."/>
            <person name="Leder E.H."/>
        </authorList>
    </citation>
    <scope>NUCLEOTIDE SEQUENCE [LARGE SCALE GENOMIC DNA]</scope>
    <source>
        <strain evidence="10">Snail1</strain>
        <tissue evidence="10">Muscle</tissue>
    </source>
</reference>
<dbReference type="InterPro" id="IPR001736">
    <property type="entry name" value="PLipase_D/transphosphatidylase"/>
</dbReference>
<accession>A0AAN9BV41</accession>
<feature type="zinc finger region" description="C3H1-type" evidence="7">
    <location>
        <begin position="53"/>
        <end position="81"/>
    </location>
</feature>
<keyword evidence="7" id="KW-0479">Metal-binding</keyword>
<proteinExistence type="inferred from homology"/>
<keyword evidence="2" id="KW-0442">Lipid degradation</keyword>
<gene>
    <name evidence="10" type="ORF">V1264_011511</name>
</gene>
<dbReference type="PROSITE" id="PS50035">
    <property type="entry name" value="PLD"/>
    <property type="match status" value="1"/>
</dbReference>
<dbReference type="Proteomes" id="UP001374579">
    <property type="component" value="Unassembled WGS sequence"/>
</dbReference>
<sequence>MGSLLKGSLGTLALMAASEVLYKLYMYWRQSRARENESKQSDGNDITEVFFFPDKEIACKTHFLSDTRCFKDNCKYSHGKTSLSELYRYLSSCRKTMDVCVFVMTSEDLVGIVLSMHQRGVIVRVITDDEQETISGSRVWALRKAGINVRTDHSSTYMHHKFVLVDGKLIINGSFNWTRTAIIGNQENVIVTNHQKIVSAFHSEFEKLWQQFDPSSVYDTELTKRNREESESCGDFEKI</sequence>
<feature type="domain" description="C3H1-type" evidence="9">
    <location>
        <begin position="53"/>
        <end position="81"/>
    </location>
</feature>
<feature type="domain" description="PLD phosphodiesterase" evidence="8">
    <location>
        <begin position="154"/>
        <end position="181"/>
    </location>
</feature>
<dbReference type="GO" id="GO:0016042">
    <property type="term" value="P:lipid catabolic process"/>
    <property type="evidence" value="ECO:0007669"/>
    <property type="project" value="UniProtKB-KW"/>
</dbReference>
<evidence type="ECO:0000313" key="10">
    <source>
        <dbReference type="EMBL" id="KAK7111981.1"/>
    </source>
</evidence>
<dbReference type="Gene3D" id="3.30.870.10">
    <property type="entry name" value="Endonuclease Chain A"/>
    <property type="match status" value="1"/>
</dbReference>
<dbReference type="GO" id="GO:0034587">
    <property type="term" value="P:piRNA processing"/>
    <property type="evidence" value="ECO:0007669"/>
    <property type="project" value="TreeGrafter"/>
</dbReference>
<dbReference type="GO" id="GO:0008270">
    <property type="term" value="F:zinc ion binding"/>
    <property type="evidence" value="ECO:0007669"/>
    <property type="project" value="UniProtKB-KW"/>
</dbReference>
<dbReference type="PROSITE" id="PS50103">
    <property type="entry name" value="ZF_C3H1"/>
    <property type="match status" value="1"/>
</dbReference>
<keyword evidence="11" id="KW-1185">Reference proteome</keyword>
<dbReference type="PANTHER" id="PTHR43856">
    <property type="entry name" value="CARDIOLIPIN HYDROLASE"/>
    <property type="match status" value="1"/>
</dbReference>
<evidence type="ECO:0000313" key="11">
    <source>
        <dbReference type="Proteomes" id="UP001374579"/>
    </source>
</evidence>
<evidence type="ECO:0000256" key="4">
    <source>
        <dbReference type="ARBA" id="ARBA00038012"/>
    </source>
</evidence>
<dbReference type="GO" id="GO:0005739">
    <property type="term" value="C:mitochondrion"/>
    <property type="evidence" value="ECO:0007669"/>
    <property type="project" value="TreeGrafter"/>
</dbReference>